<dbReference type="EMBL" id="JASCIQ010000014">
    <property type="protein sequence ID" value="MDI3405160.1"/>
    <property type="molecule type" value="Genomic_DNA"/>
</dbReference>
<dbReference type="RefSeq" id="WP_282543106.1">
    <property type="nucleotide sequence ID" value="NZ_JASCIQ010000014.1"/>
</dbReference>
<comment type="caution">
    <text evidence="1">The sequence shown here is derived from an EMBL/GenBank/DDBJ whole genome shotgun (WGS) entry which is preliminary data.</text>
</comment>
<evidence type="ECO:0000313" key="1">
    <source>
        <dbReference type="EMBL" id="MDI3405160.1"/>
    </source>
</evidence>
<protein>
    <submittedName>
        <fullName evidence="1">Uncharacterized protein</fullName>
    </submittedName>
</protein>
<sequence length="46" mass="4876">MATRDVEATAADPLLLDPEAQAANPVLATAVGGEFQYHTQPREGRP</sequence>
<reference evidence="1 2" key="1">
    <citation type="submission" date="2023-05" db="EMBL/GenBank/DDBJ databases">
        <title>Draft genome sequence of Streptomyces sp. B-S-A6 isolated from a cave soil in Thailand.</title>
        <authorList>
            <person name="Chamroensaksri N."/>
            <person name="Muangham S."/>
        </authorList>
    </citation>
    <scope>NUCLEOTIDE SEQUENCE [LARGE SCALE GENOMIC DNA]</scope>
    <source>
        <strain evidence="1 2">B-S-A6</strain>
    </source>
</reference>
<name>A0ABT6SAF0_9ACTN</name>
<keyword evidence="2" id="KW-1185">Reference proteome</keyword>
<gene>
    <name evidence="1" type="ORF">QIS96_15200</name>
</gene>
<organism evidence="1 2">
    <name type="scientific">Streptomyces cavernicola</name>
    <dbReference type="NCBI Taxonomy" id="3043613"/>
    <lineage>
        <taxon>Bacteria</taxon>
        <taxon>Bacillati</taxon>
        <taxon>Actinomycetota</taxon>
        <taxon>Actinomycetes</taxon>
        <taxon>Kitasatosporales</taxon>
        <taxon>Streptomycetaceae</taxon>
        <taxon>Streptomyces</taxon>
    </lineage>
</organism>
<accession>A0ABT6SAF0</accession>
<evidence type="ECO:0000313" key="2">
    <source>
        <dbReference type="Proteomes" id="UP001223978"/>
    </source>
</evidence>
<dbReference type="Proteomes" id="UP001223978">
    <property type="component" value="Unassembled WGS sequence"/>
</dbReference>
<proteinExistence type="predicted"/>